<protein>
    <submittedName>
        <fullName evidence="4">Protein TSSC1</fullName>
    </submittedName>
</protein>
<reference evidence="5" key="1">
    <citation type="journal article" date="2019" name="Nat. Commun.">
        <title>Expansion of phycobilisome linker gene families in mesophilic red algae.</title>
        <authorList>
            <person name="Lee J."/>
            <person name="Kim D."/>
            <person name="Bhattacharya D."/>
            <person name="Yoon H.S."/>
        </authorList>
    </citation>
    <scope>NUCLEOTIDE SEQUENCE [LARGE SCALE GENOMIC DNA]</scope>
    <source>
        <strain evidence="5">CCMP 1328</strain>
    </source>
</reference>
<dbReference type="InterPro" id="IPR015943">
    <property type="entry name" value="WD40/YVTN_repeat-like_dom_sf"/>
</dbReference>
<comment type="caution">
    <text evidence="4">The sequence shown here is derived from an EMBL/GenBank/DDBJ whole genome shotgun (WGS) entry which is preliminary data.</text>
</comment>
<comment type="similarity">
    <text evidence="1">Belongs to the WD repeat EIPR1 family.</text>
</comment>
<evidence type="ECO:0000256" key="2">
    <source>
        <dbReference type="PROSITE-ProRule" id="PRU00221"/>
    </source>
</evidence>
<sequence length="667" mass="72117">MDFATCPAPHIRQEREVDFDESTARPEANTRRGREGRRSCPDKRSAPPKRLSGKLDLSQVPGYEGKTAAPETPTPKKATRHPRQVPRQSPNSPLAFNQRPARSPNPSRMTMSPLSAPRLDHESTFSPEDLQGAPSLVKAKETKATQRRQDSARTCLLSSNVLTFNQQYSITIKSLSGSRATSTQSVQSDIPFLSNGIRSRGSSGQLEMRLSNNIALPPPVRDRDNRLAICERAQLSLDPPNLVSETASEASLPESEMWRGARSVGLGHGARCLAPMGQGIGEQDDRVGYNKERDTGAAPTNLSQFMVGTGTVRKLSHNALIRLKDDEARVDGTLDGARTHGGIPLEAGSDPADLRQDIHVERFGSPAGAEVWSAAESDGKIVAALRSGTSTSFAVLKWPGSQLSSSELRITDVSELDRAQHGVALHVDVSPTMRHRALAASSQSLCLLDLGQAGLSPLFVGIELLDMCKDSNRCGPARWCSDTPNVFVMALGKHGLAIGDSRTPTTVVHTWLAHALGTRCAEFGPFSDKALSSVGDDGTLRCWDLRRFAANADSSRSAEPTAHVHAHEHSACALRYNSQFGGVLATSGTDGVVRVWLTDALHTSSTQPTSGETDRTKAKCTFPDHDDTVYDIAWSRQDPLSLASLSYDGRFCLRRLPESVCNEILLA</sequence>
<dbReference type="SMART" id="SM00320">
    <property type="entry name" value="WD40"/>
    <property type="match status" value="3"/>
</dbReference>
<keyword evidence="5" id="KW-1185">Reference proteome</keyword>
<feature type="region of interest" description="Disordered" evidence="3">
    <location>
        <begin position="1"/>
        <end position="151"/>
    </location>
</feature>
<proteinExistence type="inferred from homology"/>
<feature type="compositionally biased region" description="Basic and acidic residues" evidence="3">
    <location>
        <begin position="138"/>
        <end position="151"/>
    </location>
</feature>
<dbReference type="Proteomes" id="UP000324585">
    <property type="component" value="Unassembled WGS sequence"/>
</dbReference>
<organism evidence="4 5">
    <name type="scientific">Porphyridium purpureum</name>
    <name type="common">Red alga</name>
    <name type="synonym">Porphyridium cruentum</name>
    <dbReference type="NCBI Taxonomy" id="35688"/>
    <lineage>
        <taxon>Eukaryota</taxon>
        <taxon>Rhodophyta</taxon>
        <taxon>Bangiophyceae</taxon>
        <taxon>Porphyridiales</taxon>
        <taxon>Porphyridiaceae</taxon>
        <taxon>Porphyridium</taxon>
    </lineage>
</organism>
<dbReference type="PANTHER" id="PTHR14205:SF15">
    <property type="entry name" value="EARP AND GARP COMPLEX-INTERACTING PROTEIN 1"/>
    <property type="match status" value="1"/>
</dbReference>
<name>A0A5J4YYM7_PORPP</name>
<dbReference type="PROSITE" id="PS50082">
    <property type="entry name" value="WD_REPEATS_2"/>
    <property type="match status" value="1"/>
</dbReference>
<keyword evidence="2" id="KW-0853">WD repeat</keyword>
<dbReference type="GO" id="GO:0016567">
    <property type="term" value="P:protein ubiquitination"/>
    <property type="evidence" value="ECO:0007669"/>
    <property type="project" value="TreeGrafter"/>
</dbReference>
<accession>A0A5J4YYM7</accession>
<dbReference type="PROSITE" id="PS50294">
    <property type="entry name" value="WD_REPEATS_REGION"/>
    <property type="match status" value="1"/>
</dbReference>
<dbReference type="InterPro" id="IPR001680">
    <property type="entry name" value="WD40_rpt"/>
</dbReference>
<dbReference type="Pfam" id="PF00400">
    <property type="entry name" value="WD40"/>
    <property type="match status" value="3"/>
</dbReference>
<dbReference type="AlphaFoldDB" id="A0A5J4YYM7"/>
<dbReference type="SUPFAM" id="SSF50978">
    <property type="entry name" value="WD40 repeat-like"/>
    <property type="match status" value="1"/>
</dbReference>
<gene>
    <name evidence="4" type="ORF">FVE85_1722</name>
</gene>
<evidence type="ECO:0000256" key="3">
    <source>
        <dbReference type="SAM" id="MobiDB-lite"/>
    </source>
</evidence>
<dbReference type="PANTHER" id="PTHR14205">
    <property type="entry name" value="WD-REPEAT PROTEIN"/>
    <property type="match status" value="1"/>
</dbReference>
<dbReference type="InterPro" id="IPR040323">
    <property type="entry name" value="EIPR1"/>
</dbReference>
<feature type="compositionally biased region" description="Basic and acidic residues" evidence="3">
    <location>
        <begin position="11"/>
        <end position="45"/>
    </location>
</feature>
<evidence type="ECO:0000313" key="5">
    <source>
        <dbReference type="Proteomes" id="UP000324585"/>
    </source>
</evidence>
<evidence type="ECO:0000256" key="1">
    <source>
        <dbReference type="ARBA" id="ARBA00005672"/>
    </source>
</evidence>
<dbReference type="InterPro" id="IPR036322">
    <property type="entry name" value="WD40_repeat_dom_sf"/>
</dbReference>
<feature type="repeat" description="WD" evidence="2">
    <location>
        <begin position="564"/>
        <end position="596"/>
    </location>
</feature>
<feature type="compositionally biased region" description="Polar residues" evidence="3">
    <location>
        <begin position="104"/>
        <end position="113"/>
    </location>
</feature>
<feature type="compositionally biased region" description="Polar residues" evidence="3">
    <location>
        <begin position="86"/>
        <end position="95"/>
    </location>
</feature>
<evidence type="ECO:0000313" key="4">
    <source>
        <dbReference type="EMBL" id="KAA8495567.1"/>
    </source>
</evidence>
<dbReference type="Gene3D" id="2.130.10.10">
    <property type="entry name" value="YVTN repeat-like/Quinoprotein amine dehydrogenase"/>
    <property type="match status" value="1"/>
</dbReference>
<dbReference type="EMBL" id="VRMN01000003">
    <property type="protein sequence ID" value="KAA8495567.1"/>
    <property type="molecule type" value="Genomic_DNA"/>
</dbReference>
<dbReference type="OrthoDB" id="196957at2759"/>